<protein>
    <submittedName>
        <fullName evidence="3">Uncharacterized protein</fullName>
    </submittedName>
</protein>
<keyword evidence="2" id="KW-0472">Membrane</keyword>
<dbReference type="RefSeq" id="XP_007372005.1">
    <property type="nucleotide sequence ID" value="XM_007371943.1"/>
</dbReference>
<sequence length="259" mass="27665">MASEDPSGDAKSSGDSDFEPKDTDGEGEEEVDGVMDVDEDEDEQPRKRGARKPLRRGDVTAARAHKEASSGGTRAAAGRKRKGPPVMAESPELADPIRLRLIPARAPLLTLGPQHLSPMTPLTVPRHRDIATTRTARRLAPPTPSLLGILTWYVYLFLFPRDHICIANIYSGVAPIAARFDPLDMLFIGLTGAILVTASAAMLNPPAAERSARLRVAMPIAPNRAMHAAVVTGPAGRVRWSRPGAGCTTGGPAHLNVLR</sequence>
<keyword evidence="2" id="KW-1133">Transmembrane helix</keyword>
<organism evidence="3 4">
    <name type="scientific">Dichomitus squalens (strain LYAD-421)</name>
    <name type="common">Western red white-rot fungus</name>
    <dbReference type="NCBI Taxonomy" id="732165"/>
    <lineage>
        <taxon>Eukaryota</taxon>
        <taxon>Fungi</taxon>
        <taxon>Dikarya</taxon>
        <taxon>Basidiomycota</taxon>
        <taxon>Agaricomycotina</taxon>
        <taxon>Agaricomycetes</taxon>
        <taxon>Polyporales</taxon>
        <taxon>Polyporaceae</taxon>
        <taxon>Dichomitus</taxon>
    </lineage>
</organism>
<name>R7SGJ2_DICSQ</name>
<dbReference type="Proteomes" id="UP000053319">
    <property type="component" value="Unassembled WGS sequence"/>
</dbReference>
<evidence type="ECO:0000313" key="4">
    <source>
        <dbReference type="Proteomes" id="UP000053319"/>
    </source>
</evidence>
<feature type="transmembrane region" description="Helical" evidence="2">
    <location>
        <begin position="185"/>
        <end position="203"/>
    </location>
</feature>
<evidence type="ECO:0000313" key="3">
    <source>
        <dbReference type="EMBL" id="EJF55256.1"/>
    </source>
</evidence>
<keyword evidence="2" id="KW-0812">Transmembrane</keyword>
<accession>R7SGJ2</accession>
<dbReference type="AlphaFoldDB" id="R7SGJ2"/>
<evidence type="ECO:0000256" key="1">
    <source>
        <dbReference type="SAM" id="MobiDB-lite"/>
    </source>
</evidence>
<feature type="compositionally biased region" description="Basic and acidic residues" evidence="1">
    <location>
        <begin position="12"/>
        <end position="24"/>
    </location>
</feature>
<proteinExistence type="predicted"/>
<reference evidence="3 4" key="1">
    <citation type="journal article" date="2012" name="Science">
        <title>The Paleozoic origin of enzymatic lignin decomposition reconstructed from 31 fungal genomes.</title>
        <authorList>
            <person name="Floudas D."/>
            <person name="Binder M."/>
            <person name="Riley R."/>
            <person name="Barry K."/>
            <person name="Blanchette R.A."/>
            <person name="Henrissat B."/>
            <person name="Martinez A.T."/>
            <person name="Otillar R."/>
            <person name="Spatafora J.W."/>
            <person name="Yadav J.S."/>
            <person name="Aerts A."/>
            <person name="Benoit I."/>
            <person name="Boyd A."/>
            <person name="Carlson A."/>
            <person name="Copeland A."/>
            <person name="Coutinho P.M."/>
            <person name="de Vries R.P."/>
            <person name="Ferreira P."/>
            <person name="Findley K."/>
            <person name="Foster B."/>
            <person name="Gaskell J."/>
            <person name="Glotzer D."/>
            <person name="Gorecki P."/>
            <person name="Heitman J."/>
            <person name="Hesse C."/>
            <person name="Hori C."/>
            <person name="Igarashi K."/>
            <person name="Jurgens J.A."/>
            <person name="Kallen N."/>
            <person name="Kersten P."/>
            <person name="Kohler A."/>
            <person name="Kuees U."/>
            <person name="Kumar T.K.A."/>
            <person name="Kuo A."/>
            <person name="LaButti K."/>
            <person name="Larrondo L.F."/>
            <person name="Lindquist E."/>
            <person name="Ling A."/>
            <person name="Lombard V."/>
            <person name="Lucas S."/>
            <person name="Lundell T."/>
            <person name="Martin R."/>
            <person name="McLaughlin D.J."/>
            <person name="Morgenstern I."/>
            <person name="Morin E."/>
            <person name="Murat C."/>
            <person name="Nagy L.G."/>
            <person name="Nolan M."/>
            <person name="Ohm R.A."/>
            <person name="Patyshakuliyeva A."/>
            <person name="Rokas A."/>
            <person name="Ruiz-Duenas F.J."/>
            <person name="Sabat G."/>
            <person name="Salamov A."/>
            <person name="Samejima M."/>
            <person name="Schmutz J."/>
            <person name="Slot J.C."/>
            <person name="St John F."/>
            <person name="Stenlid J."/>
            <person name="Sun H."/>
            <person name="Sun S."/>
            <person name="Syed K."/>
            <person name="Tsang A."/>
            <person name="Wiebenga A."/>
            <person name="Young D."/>
            <person name="Pisabarro A."/>
            <person name="Eastwood D.C."/>
            <person name="Martin F."/>
            <person name="Cullen D."/>
            <person name="Grigoriev I.V."/>
            <person name="Hibbett D.S."/>
        </authorList>
    </citation>
    <scope>NUCLEOTIDE SEQUENCE [LARGE SCALE GENOMIC DNA]</scope>
    <source>
        <strain evidence="3 4">LYAD-421 SS1</strain>
    </source>
</reference>
<dbReference type="HOGENOM" id="CLU_1073718_0_0_1"/>
<evidence type="ECO:0000256" key="2">
    <source>
        <dbReference type="SAM" id="Phobius"/>
    </source>
</evidence>
<feature type="region of interest" description="Disordered" evidence="1">
    <location>
        <begin position="1"/>
        <end position="92"/>
    </location>
</feature>
<gene>
    <name evidence="3" type="ORF">DICSQDRAFT_176191</name>
</gene>
<dbReference type="GeneID" id="18840392"/>
<feature type="compositionally biased region" description="Acidic residues" evidence="1">
    <location>
        <begin position="25"/>
        <end position="43"/>
    </location>
</feature>
<dbReference type="KEGG" id="dsq:DICSQDRAFT_176191"/>
<dbReference type="EMBL" id="JH719900">
    <property type="protein sequence ID" value="EJF55256.1"/>
    <property type="molecule type" value="Genomic_DNA"/>
</dbReference>